<protein>
    <submittedName>
        <fullName evidence="1">Uncharacterized protein</fullName>
    </submittedName>
</protein>
<reference evidence="1" key="1">
    <citation type="submission" date="2018-05" db="EMBL/GenBank/DDBJ databases">
        <authorList>
            <person name="Lanie J.A."/>
            <person name="Ng W.-L."/>
            <person name="Kazmierczak K.M."/>
            <person name="Andrzejewski T.M."/>
            <person name="Davidsen T.M."/>
            <person name="Wayne K.J."/>
            <person name="Tettelin H."/>
            <person name="Glass J.I."/>
            <person name="Rusch D."/>
            <person name="Podicherti R."/>
            <person name="Tsui H.-C.T."/>
            <person name="Winkler M.E."/>
        </authorList>
    </citation>
    <scope>NUCLEOTIDE SEQUENCE</scope>
</reference>
<evidence type="ECO:0000313" key="1">
    <source>
        <dbReference type="EMBL" id="SVE28308.1"/>
    </source>
</evidence>
<sequence>MIEYHNPEASVGIENQPYELSLAVKGSNSVNLGFMANGFPDSVNFLNELQNAMQELEPGI</sequence>
<accession>A0A383C9M9</accession>
<feature type="non-terminal residue" evidence="1">
    <location>
        <position position="60"/>
    </location>
</feature>
<organism evidence="1">
    <name type="scientific">marine metagenome</name>
    <dbReference type="NCBI Taxonomy" id="408172"/>
    <lineage>
        <taxon>unclassified sequences</taxon>
        <taxon>metagenomes</taxon>
        <taxon>ecological metagenomes</taxon>
    </lineage>
</organism>
<dbReference type="EMBL" id="UINC01206607">
    <property type="protein sequence ID" value="SVE28308.1"/>
    <property type="molecule type" value="Genomic_DNA"/>
</dbReference>
<name>A0A383C9M9_9ZZZZ</name>
<proteinExistence type="predicted"/>
<gene>
    <name evidence="1" type="ORF">METZ01_LOCUS481162</name>
</gene>
<dbReference type="AlphaFoldDB" id="A0A383C9M9"/>